<organism evidence="3 4">
    <name type="scientific">Paraburkholderia solisilvae</name>
    <dbReference type="NCBI Taxonomy" id="624376"/>
    <lineage>
        <taxon>Bacteria</taxon>
        <taxon>Pseudomonadati</taxon>
        <taxon>Pseudomonadota</taxon>
        <taxon>Betaproteobacteria</taxon>
        <taxon>Burkholderiales</taxon>
        <taxon>Burkholderiaceae</taxon>
        <taxon>Paraburkholderia</taxon>
    </lineage>
</organism>
<evidence type="ECO:0000313" key="3">
    <source>
        <dbReference type="EMBL" id="CAB3763057.1"/>
    </source>
</evidence>
<proteinExistence type="predicted"/>
<dbReference type="EMBL" id="CADIKF010000033">
    <property type="protein sequence ID" value="CAB3763057.1"/>
    <property type="molecule type" value="Genomic_DNA"/>
</dbReference>
<feature type="chain" id="PRO_5026682562" description="DUF4148 domain-containing protein" evidence="2">
    <location>
        <begin position="29"/>
        <end position="93"/>
    </location>
</feature>
<evidence type="ECO:0008006" key="5">
    <source>
        <dbReference type="Google" id="ProtNLM"/>
    </source>
</evidence>
<dbReference type="Proteomes" id="UP000494329">
    <property type="component" value="Unassembled WGS sequence"/>
</dbReference>
<evidence type="ECO:0000313" key="4">
    <source>
        <dbReference type="Proteomes" id="UP000494329"/>
    </source>
</evidence>
<keyword evidence="2" id="KW-0732">Signal</keyword>
<evidence type="ECO:0000256" key="2">
    <source>
        <dbReference type="SAM" id="SignalP"/>
    </source>
</evidence>
<gene>
    <name evidence="3" type="ORF">LMG29739_04019</name>
</gene>
<keyword evidence="4" id="KW-1185">Reference proteome</keyword>
<evidence type="ECO:0000256" key="1">
    <source>
        <dbReference type="SAM" id="MobiDB-lite"/>
    </source>
</evidence>
<dbReference type="Pfam" id="PF13663">
    <property type="entry name" value="DUF4148"/>
    <property type="match status" value="1"/>
</dbReference>
<protein>
    <recommendedName>
        <fullName evidence="5">DUF4148 domain-containing protein</fullName>
    </recommendedName>
</protein>
<dbReference type="AlphaFoldDB" id="A0A6J5EB60"/>
<dbReference type="InterPro" id="IPR025421">
    <property type="entry name" value="DUF4148"/>
</dbReference>
<feature type="signal peptide" evidence="2">
    <location>
        <begin position="1"/>
        <end position="28"/>
    </location>
</feature>
<sequence>MKHIRLAAAVSVSALAFASALVSSAAHAQSPRISRADVNRELSQLQAAGYEGEKTTYPNKLQMTEARIQATSAAQSNNATSGYGGVAPGSASQ</sequence>
<accession>A0A6J5EB60</accession>
<feature type="compositionally biased region" description="Low complexity" evidence="1">
    <location>
        <begin position="72"/>
        <end position="81"/>
    </location>
</feature>
<name>A0A6J5EB60_9BURK</name>
<dbReference type="RefSeq" id="WP_377700529.1">
    <property type="nucleotide sequence ID" value="NZ_JBHLTY010000009.1"/>
</dbReference>
<feature type="region of interest" description="Disordered" evidence="1">
    <location>
        <begin position="72"/>
        <end position="93"/>
    </location>
</feature>
<reference evidence="3 4" key="1">
    <citation type="submission" date="2020-04" db="EMBL/GenBank/DDBJ databases">
        <authorList>
            <person name="De Canck E."/>
        </authorList>
    </citation>
    <scope>NUCLEOTIDE SEQUENCE [LARGE SCALE GENOMIC DNA]</scope>
    <source>
        <strain evidence="3 4">LMG 29739</strain>
    </source>
</reference>